<evidence type="ECO:0000256" key="1">
    <source>
        <dbReference type="SAM" id="Phobius"/>
    </source>
</evidence>
<dbReference type="InterPro" id="IPR006938">
    <property type="entry name" value="DUF624"/>
</dbReference>
<keyword evidence="3" id="KW-1185">Reference proteome</keyword>
<dbReference type="STRING" id="180332.GCA_000797495_03592"/>
<dbReference type="OrthoDB" id="9814991at2"/>
<feature type="transmembrane region" description="Helical" evidence="1">
    <location>
        <begin position="20"/>
        <end position="46"/>
    </location>
</feature>
<protein>
    <submittedName>
        <fullName evidence="2">Putative integral membrane protein</fullName>
    </submittedName>
</protein>
<dbReference type="Proteomes" id="UP000306509">
    <property type="component" value="Unassembled WGS sequence"/>
</dbReference>
<dbReference type="EMBL" id="QGQD01000057">
    <property type="protein sequence ID" value="TLD00271.1"/>
    <property type="molecule type" value="Genomic_DNA"/>
</dbReference>
<dbReference type="RefSeq" id="WP_027295130.1">
    <property type="nucleotide sequence ID" value="NZ_CABMJZ010000140.1"/>
</dbReference>
<evidence type="ECO:0000313" key="3">
    <source>
        <dbReference type="Proteomes" id="UP000306509"/>
    </source>
</evidence>
<sequence>MGFLNPDNFLNRFFGKVGDIITLNILFILCSIPLFTIGASAAALYYSCMKIIKGDETVARKDFIKSFKENFKQSTIVWLVFVVIAVMLIFNIQFLVTQQSSYGNILKYLSYGISAIVVFELLYIFPVIGAFANTTKNLLKNAFLFTYMHIPSTLVMALLWVIPLSLTFTDLKLAPLYLFCWFFFGFALLALICSWFFYRIFKKYLPAEEDIETA</sequence>
<keyword evidence="1" id="KW-1133">Transmembrane helix</keyword>
<keyword evidence="1" id="KW-0472">Membrane</keyword>
<evidence type="ECO:0000313" key="2">
    <source>
        <dbReference type="EMBL" id="TLD00271.1"/>
    </source>
</evidence>
<feature type="transmembrane region" description="Helical" evidence="1">
    <location>
        <begin position="144"/>
        <end position="162"/>
    </location>
</feature>
<keyword evidence="1" id="KW-0812">Transmembrane</keyword>
<dbReference type="Pfam" id="PF04854">
    <property type="entry name" value="DUF624"/>
    <property type="match status" value="1"/>
</dbReference>
<dbReference type="AlphaFoldDB" id="A0A4U8Q619"/>
<feature type="transmembrane region" description="Helical" evidence="1">
    <location>
        <begin position="75"/>
        <end position="96"/>
    </location>
</feature>
<feature type="transmembrane region" description="Helical" evidence="1">
    <location>
        <begin position="174"/>
        <end position="198"/>
    </location>
</feature>
<comment type="caution">
    <text evidence="2">The sequence shown here is derived from an EMBL/GenBank/DDBJ whole genome shotgun (WGS) entry which is preliminary data.</text>
</comment>
<reference evidence="2 3" key="1">
    <citation type="journal article" date="2019" name="Anaerobe">
        <title>Detection of Robinsoniella peoriensis in multiple bone samples of a trauma patient.</title>
        <authorList>
            <person name="Schrottner P."/>
            <person name="Hartwich K."/>
            <person name="Bunk B."/>
            <person name="Schober I."/>
            <person name="Helbig S."/>
            <person name="Rudolph W.W."/>
            <person name="Gunzer F."/>
        </authorList>
    </citation>
    <scope>NUCLEOTIDE SEQUENCE [LARGE SCALE GENOMIC DNA]</scope>
    <source>
        <strain evidence="2 3">DSM 106044</strain>
    </source>
</reference>
<feature type="transmembrane region" description="Helical" evidence="1">
    <location>
        <begin position="108"/>
        <end position="132"/>
    </location>
</feature>
<accession>A0A4U8Q619</accession>
<gene>
    <name evidence="2" type="ORF">DSM106044_02939</name>
</gene>
<proteinExistence type="predicted"/>
<name>A0A4U8Q619_9FIRM</name>
<organism evidence="2 3">
    <name type="scientific">Robinsoniella peoriensis</name>
    <dbReference type="NCBI Taxonomy" id="180332"/>
    <lineage>
        <taxon>Bacteria</taxon>
        <taxon>Bacillati</taxon>
        <taxon>Bacillota</taxon>
        <taxon>Clostridia</taxon>
        <taxon>Lachnospirales</taxon>
        <taxon>Lachnospiraceae</taxon>
        <taxon>Robinsoniella</taxon>
    </lineage>
</organism>